<evidence type="ECO:0000256" key="1">
    <source>
        <dbReference type="SAM" id="Phobius"/>
    </source>
</evidence>
<keyword evidence="1" id="KW-0812">Transmembrane</keyword>
<keyword evidence="1" id="KW-1133">Transmembrane helix</keyword>
<keyword evidence="3" id="KW-1185">Reference proteome</keyword>
<keyword evidence="1" id="KW-0472">Membrane</keyword>
<gene>
    <name evidence="2" type="ORF">HOC_04577</name>
</gene>
<dbReference type="Proteomes" id="UP000024942">
    <property type="component" value="Unassembled WGS sequence"/>
</dbReference>
<comment type="caution">
    <text evidence="2">The sequence shown here is derived from an EMBL/GenBank/DDBJ whole genome shotgun (WGS) entry which is preliminary data.</text>
</comment>
<sequence>MRGGTPTALLMLIYNVGAIGTFVFLTFFDGYRYNAWNWIIAIPVKMFMAGIWPIYWIIIRGLFGLLF</sequence>
<feature type="transmembrane region" description="Helical" evidence="1">
    <location>
        <begin position="6"/>
        <end position="28"/>
    </location>
</feature>
<evidence type="ECO:0000313" key="2">
    <source>
        <dbReference type="EMBL" id="KDA03726.1"/>
    </source>
</evidence>
<proteinExistence type="predicted"/>
<protein>
    <submittedName>
        <fullName evidence="2">Uncharacterized protein</fullName>
    </submittedName>
</protein>
<dbReference type="STRING" id="1280953.HOC_04577"/>
<reference evidence="2 3" key="1">
    <citation type="journal article" date="2014" name="Antonie Van Leeuwenhoek">
        <title>Hyphomonas beringensis sp. nov. and Hyphomonas chukchiensis sp. nov., isolated from surface seawater of the Bering Sea and Chukchi Sea.</title>
        <authorList>
            <person name="Li C."/>
            <person name="Lai Q."/>
            <person name="Li G."/>
            <person name="Dong C."/>
            <person name="Wang J."/>
            <person name="Liao Y."/>
            <person name="Shao Z."/>
        </authorList>
    </citation>
    <scope>NUCLEOTIDE SEQUENCE [LARGE SCALE GENOMIC DNA]</scope>
    <source>
        <strain evidence="2 3">SCH89</strain>
    </source>
</reference>
<name>A0A059GA77_9PROT</name>
<organism evidence="2 3">
    <name type="scientific">Hyphomonas oceanitis SCH89</name>
    <dbReference type="NCBI Taxonomy" id="1280953"/>
    <lineage>
        <taxon>Bacteria</taxon>
        <taxon>Pseudomonadati</taxon>
        <taxon>Pseudomonadota</taxon>
        <taxon>Alphaproteobacteria</taxon>
        <taxon>Hyphomonadales</taxon>
        <taxon>Hyphomonadaceae</taxon>
        <taxon>Hyphomonas</taxon>
    </lineage>
</organism>
<dbReference type="AlphaFoldDB" id="A0A059GA77"/>
<accession>A0A059GA77</accession>
<feature type="transmembrane region" description="Helical" evidence="1">
    <location>
        <begin position="35"/>
        <end position="58"/>
    </location>
</feature>
<evidence type="ECO:0000313" key="3">
    <source>
        <dbReference type="Proteomes" id="UP000024942"/>
    </source>
</evidence>
<dbReference type="EMBL" id="ARYL01000004">
    <property type="protein sequence ID" value="KDA03726.1"/>
    <property type="molecule type" value="Genomic_DNA"/>
</dbReference>